<dbReference type="SUPFAM" id="SSF47413">
    <property type="entry name" value="lambda repressor-like DNA-binding domains"/>
    <property type="match status" value="1"/>
</dbReference>
<evidence type="ECO:0000256" key="3">
    <source>
        <dbReference type="ARBA" id="ARBA00023163"/>
    </source>
</evidence>
<dbReference type="InterPro" id="IPR028082">
    <property type="entry name" value="Peripla_BP_I"/>
</dbReference>
<dbReference type="CDD" id="cd06267">
    <property type="entry name" value="PBP1_LacI_sugar_binding-like"/>
    <property type="match status" value="1"/>
</dbReference>
<dbReference type="Proteomes" id="UP000278673">
    <property type="component" value="Unassembled WGS sequence"/>
</dbReference>
<keyword evidence="2" id="KW-0238">DNA-binding</keyword>
<dbReference type="PANTHER" id="PTHR30146">
    <property type="entry name" value="LACI-RELATED TRANSCRIPTIONAL REPRESSOR"/>
    <property type="match status" value="1"/>
</dbReference>
<name>A0A3M2LIX9_9ACTN</name>
<dbReference type="Pfam" id="PF00356">
    <property type="entry name" value="LacI"/>
    <property type="match status" value="1"/>
</dbReference>
<dbReference type="InterPro" id="IPR046335">
    <property type="entry name" value="LacI/GalR-like_sensor"/>
</dbReference>
<dbReference type="InterPro" id="IPR010982">
    <property type="entry name" value="Lambda_DNA-bd_dom_sf"/>
</dbReference>
<evidence type="ECO:0000313" key="6">
    <source>
        <dbReference type="EMBL" id="RMI37401.1"/>
    </source>
</evidence>
<dbReference type="SUPFAM" id="SSF53822">
    <property type="entry name" value="Periplasmic binding protein-like I"/>
    <property type="match status" value="1"/>
</dbReference>
<feature type="compositionally biased region" description="Pro residues" evidence="4">
    <location>
        <begin position="1"/>
        <end position="10"/>
    </location>
</feature>
<sequence length="405" mass="43333">MRPSTGPGPSPCVTAPAYESPGRPGRPAGTRSVRPFVPGSVPGFERTGPQRYKGTVTTDPAPRSRPVTLEHVARAAGVSRATVSRVINGEATVDPRLRKLVEEAIARTSYVPNRAARSLVTRRTDSVALVVSEQERRDVTGPFVGRIFTDPYFGRVLTGLLEVLRPRGIQVMLTLADDEASRAQLLGYLQQGHVDGVVLISSHARDPLPGLLSRTALPAVLAARPAAPTPLTYVDVDQRAGALLAAERLLAEGRRRIATIAGPQDMPLAQERLSGFRAALAERGHAEVPWTEGDFTQASGGAAMKWLLAEHPDLDGVFVANDLMALGAVTTLHRAGRRVPEDVAVVGFDDSVSALACDPPLTTVRQPVEEMAAEMARLLLRQIESGERPLPSVVFHPSLVVRQSG</sequence>
<dbReference type="GO" id="GO:0003700">
    <property type="term" value="F:DNA-binding transcription factor activity"/>
    <property type="evidence" value="ECO:0007669"/>
    <property type="project" value="TreeGrafter"/>
</dbReference>
<accession>A0A3M2LIX9</accession>
<feature type="region of interest" description="Disordered" evidence="4">
    <location>
        <begin position="1"/>
        <end position="64"/>
    </location>
</feature>
<keyword evidence="3" id="KW-0804">Transcription</keyword>
<dbReference type="PROSITE" id="PS50932">
    <property type="entry name" value="HTH_LACI_2"/>
    <property type="match status" value="1"/>
</dbReference>
<evidence type="ECO:0000256" key="1">
    <source>
        <dbReference type="ARBA" id="ARBA00023015"/>
    </source>
</evidence>
<keyword evidence="7" id="KW-1185">Reference proteome</keyword>
<dbReference type="CDD" id="cd01392">
    <property type="entry name" value="HTH_LacI"/>
    <property type="match status" value="1"/>
</dbReference>
<keyword evidence="1" id="KW-0805">Transcription regulation</keyword>
<evidence type="ECO:0000313" key="7">
    <source>
        <dbReference type="Proteomes" id="UP000278673"/>
    </source>
</evidence>
<dbReference type="InterPro" id="IPR000843">
    <property type="entry name" value="HTH_LacI"/>
</dbReference>
<feature type="domain" description="HTH lacI-type" evidence="5">
    <location>
        <begin position="67"/>
        <end position="121"/>
    </location>
</feature>
<comment type="caution">
    <text evidence="6">The sequence shown here is derived from an EMBL/GenBank/DDBJ whole genome shotgun (WGS) entry which is preliminary data.</text>
</comment>
<evidence type="ECO:0000256" key="4">
    <source>
        <dbReference type="SAM" id="MobiDB-lite"/>
    </source>
</evidence>
<gene>
    <name evidence="6" type="ORF">EBN88_19140</name>
</gene>
<dbReference type="EMBL" id="RFFJ01000114">
    <property type="protein sequence ID" value="RMI37401.1"/>
    <property type="molecule type" value="Genomic_DNA"/>
</dbReference>
<protein>
    <submittedName>
        <fullName evidence="6">LacI family transcriptional regulator</fullName>
    </submittedName>
</protein>
<dbReference type="SMART" id="SM00354">
    <property type="entry name" value="HTH_LACI"/>
    <property type="match status" value="1"/>
</dbReference>
<dbReference type="PANTHER" id="PTHR30146:SF109">
    <property type="entry name" value="HTH-TYPE TRANSCRIPTIONAL REGULATOR GALS"/>
    <property type="match status" value="1"/>
</dbReference>
<dbReference type="Pfam" id="PF13377">
    <property type="entry name" value="Peripla_BP_3"/>
    <property type="match status" value="1"/>
</dbReference>
<dbReference type="Gene3D" id="3.40.50.2300">
    <property type="match status" value="2"/>
</dbReference>
<dbReference type="GO" id="GO:0000976">
    <property type="term" value="F:transcription cis-regulatory region binding"/>
    <property type="evidence" value="ECO:0007669"/>
    <property type="project" value="TreeGrafter"/>
</dbReference>
<proteinExistence type="predicted"/>
<dbReference type="Gene3D" id="1.10.260.40">
    <property type="entry name" value="lambda repressor-like DNA-binding domains"/>
    <property type="match status" value="1"/>
</dbReference>
<evidence type="ECO:0000256" key="2">
    <source>
        <dbReference type="ARBA" id="ARBA00023125"/>
    </source>
</evidence>
<dbReference type="PRINTS" id="PR00036">
    <property type="entry name" value="HTHLACI"/>
</dbReference>
<organism evidence="6 7">
    <name type="scientific">Streptomyces triticirhizae</name>
    <dbReference type="NCBI Taxonomy" id="2483353"/>
    <lineage>
        <taxon>Bacteria</taxon>
        <taxon>Bacillati</taxon>
        <taxon>Actinomycetota</taxon>
        <taxon>Actinomycetes</taxon>
        <taxon>Kitasatosporales</taxon>
        <taxon>Streptomycetaceae</taxon>
        <taxon>Streptomyces</taxon>
    </lineage>
</organism>
<reference evidence="6 7" key="1">
    <citation type="submission" date="2018-10" db="EMBL/GenBank/DDBJ databases">
        <title>Isolation, diversity and antifungal activity of actinobacteria from wheat.</title>
        <authorList>
            <person name="Han C."/>
        </authorList>
    </citation>
    <scope>NUCLEOTIDE SEQUENCE [LARGE SCALE GENOMIC DNA]</scope>
    <source>
        <strain evidence="6 7">NEAU-YY642</strain>
    </source>
</reference>
<dbReference type="AlphaFoldDB" id="A0A3M2LIX9"/>
<evidence type="ECO:0000259" key="5">
    <source>
        <dbReference type="PROSITE" id="PS50932"/>
    </source>
</evidence>